<comment type="cofactor">
    <cofactor evidence="1">
        <name>[4Fe-4S] cluster</name>
        <dbReference type="ChEBI" id="CHEBI:49883"/>
    </cofactor>
</comment>
<dbReference type="GO" id="GO:0051536">
    <property type="term" value="F:iron-sulfur cluster binding"/>
    <property type="evidence" value="ECO:0007669"/>
    <property type="project" value="UniProtKB-KW"/>
</dbReference>
<evidence type="ECO:0000256" key="2">
    <source>
        <dbReference type="ARBA" id="ARBA00022691"/>
    </source>
</evidence>
<keyword evidence="3" id="KW-0479">Metal-binding</keyword>
<keyword evidence="8" id="KW-1185">Reference proteome</keyword>
<sequence>MDRPLPYTKFEHPEITAKGETRAHVALKQLETLWFNTGSLCNLSCQGCYMDSSPTNDRLVYITTDDVRTFLDEIVTHSMTVQEIGFTGGEPFMNPQIIEILTLCLERGFDVLVLSNAMKPLHHHKEALLKLKNTYGQKLAIRVSVDHYRAKDHEKLRGPQSWDTMIEGLCWLSENEFKLAVAGRTLWQEGEDVARAGYGHMFAQYDLCVDAMDPAKLILFPEMDVDADVPEITVACWDILGVRPDAMMCATSRMVIRRKGDRVAKVVPCTLLPYDPKFEMGTRLSTSGGPVALNHPHCAKFCVLGGGSCRKA</sequence>
<dbReference type="Proteomes" id="UP000632498">
    <property type="component" value="Unassembled WGS sequence"/>
</dbReference>
<dbReference type="CDD" id="cd01335">
    <property type="entry name" value="Radical_SAM"/>
    <property type="match status" value="1"/>
</dbReference>
<dbReference type="AlphaFoldDB" id="A0A917C4C0"/>
<dbReference type="InterPro" id="IPR007197">
    <property type="entry name" value="rSAM"/>
</dbReference>
<dbReference type="GO" id="GO:0046872">
    <property type="term" value="F:metal ion binding"/>
    <property type="evidence" value="ECO:0007669"/>
    <property type="project" value="UniProtKB-KW"/>
</dbReference>
<protein>
    <recommendedName>
        <fullName evidence="6">Radical SAM core domain-containing protein</fullName>
    </recommendedName>
</protein>
<dbReference type="InterPro" id="IPR058240">
    <property type="entry name" value="rSAM_sf"/>
</dbReference>
<accession>A0A917C4C0</accession>
<evidence type="ECO:0000313" key="7">
    <source>
        <dbReference type="EMBL" id="GGF71641.1"/>
    </source>
</evidence>
<dbReference type="SUPFAM" id="SSF102114">
    <property type="entry name" value="Radical SAM enzymes"/>
    <property type="match status" value="1"/>
</dbReference>
<keyword evidence="2" id="KW-0949">S-adenosyl-L-methionine</keyword>
<dbReference type="RefSeq" id="WP_188666202.1">
    <property type="nucleotide sequence ID" value="NZ_BMHV01000022.1"/>
</dbReference>
<evidence type="ECO:0000259" key="6">
    <source>
        <dbReference type="Pfam" id="PF04055"/>
    </source>
</evidence>
<keyword evidence="5" id="KW-0411">Iron-sulfur</keyword>
<proteinExistence type="predicted"/>
<dbReference type="Pfam" id="PF04055">
    <property type="entry name" value="Radical_SAM"/>
    <property type="match status" value="1"/>
</dbReference>
<dbReference type="GO" id="GO:0003824">
    <property type="term" value="F:catalytic activity"/>
    <property type="evidence" value="ECO:0007669"/>
    <property type="project" value="InterPro"/>
</dbReference>
<dbReference type="PANTHER" id="PTHR11228:SF7">
    <property type="entry name" value="PQQA PEPTIDE CYCLASE"/>
    <property type="match status" value="1"/>
</dbReference>
<dbReference type="Gene3D" id="3.20.20.70">
    <property type="entry name" value="Aldolase class I"/>
    <property type="match status" value="1"/>
</dbReference>
<name>A0A917C4C0_9PROT</name>
<evidence type="ECO:0000256" key="5">
    <source>
        <dbReference type="ARBA" id="ARBA00023014"/>
    </source>
</evidence>
<evidence type="ECO:0000256" key="1">
    <source>
        <dbReference type="ARBA" id="ARBA00001966"/>
    </source>
</evidence>
<reference evidence="7" key="2">
    <citation type="submission" date="2020-09" db="EMBL/GenBank/DDBJ databases">
        <authorList>
            <person name="Sun Q."/>
            <person name="Zhou Y."/>
        </authorList>
    </citation>
    <scope>NUCLEOTIDE SEQUENCE</scope>
    <source>
        <strain evidence="7">CGMCC 1.15254</strain>
    </source>
</reference>
<dbReference type="SFLD" id="SFLDS00029">
    <property type="entry name" value="Radical_SAM"/>
    <property type="match status" value="1"/>
</dbReference>
<evidence type="ECO:0000256" key="4">
    <source>
        <dbReference type="ARBA" id="ARBA00023004"/>
    </source>
</evidence>
<dbReference type="EMBL" id="BMHV01000022">
    <property type="protein sequence ID" value="GGF71641.1"/>
    <property type="molecule type" value="Genomic_DNA"/>
</dbReference>
<dbReference type="PANTHER" id="PTHR11228">
    <property type="entry name" value="RADICAL SAM DOMAIN PROTEIN"/>
    <property type="match status" value="1"/>
</dbReference>
<evidence type="ECO:0000313" key="8">
    <source>
        <dbReference type="Proteomes" id="UP000632498"/>
    </source>
</evidence>
<reference evidence="7" key="1">
    <citation type="journal article" date="2014" name="Int. J. Syst. Evol. Microbiol.">
        <title>Complete genome sequence of Corynebacterium casei LMG S-19264T (=DSM 44701T), isolated from a smear-ripened cheese.</title>
        <authorList>
            <consortium name="US DOE Joint Genome Institute (JGI-PGF)"/>
            <person name="Walter F."/>
            <person name="Albersmeier A."/>
            <person name="Kalinowski J."/>
            <person name="Ruckert C."/>
        </authorList>
    </citation>
    <scope>NUCLEOTIDE SEQUENCE</scope>
    <source>
        <strain evidence="7">CGMCC 1.15254</strain>
    </source>
</reference>
<organism evidence="7 8">
    <name type="scientific">Terasakiella brassicae</name>
    <dbReference type="NCBI Taxonomy" id="1634917"/>
    <lineage>
        <taxon>Bacteria</taxon>
        <taxon>Pseudomonadati</taxon>
        <taxon>Pseudomonadota</taxon>
        <taxon>Alphaproteobacteria</taxon>
        <taxon>Rhodospirillales</taxon>
        <taxon>Terasakiellaceae</taxon>
        <taxon>Terasakiella</taxon>
    </lineage>
</organism>
<feature type="domain" description="Radical SAM core" evidence="6">
    <location>
        <begin position="37"/>
        <end position="178"/>
    </location>
</feature>
<comment type="caution">
    <text evidence="7">The sequence shown here is derived from an EMBL/GenBank/DDBJ whole genome shotgun (WGS) entry which is preliminary data.</text>
</comment>
<dbReference type="InterPro" id="IPR013785">
    <property type="entry name" value="Aldolase_TIM"/>
</dbReference>
<dbReference type="SFLD" id="SFLDG01067">
    <property type="entry name" value="SPASM/twitch_domain_containing"/>
    <property type="match status" value="1"/>
</dbReference>
<keyword evidence="4" id="KW-0408">Iron</keyword>
<gene>
    <name evidence="7" type="ORF">GCM10011332_27010</name>
</gene>
<dbReference type="InterPro" id="IPR050377">
    <property type="entry name" value="Radical_SAM_PqqE_MftC-like"/>
</dbReference>
<evidence type="ECO:0000256" key="3">
    <source>
        <dbReference type="ARBA" id="ARBA00022723"/>
    </source>
</evidence>